<evidence type="ECO:0000313" key="1">
    <source>
        <dbReference type="EMBL" id="MCH7410269.1"/>
    </source>
</evidence>
<organism evidence="1 2">
    <name type="scientific">Belliella filtrata</name>
    <dbReference type="NCBI Taxonomy" id="2923435"/>
    <lineage>
        <taxon>Bacteria</taxon>
        <taxon>Pseudomonadati</taxon>
        <taxon>Bacteroidota</taxon>
        <taxon>Cytophagia</taxon>
        <taxon>Cytophagales</taxon>
        <taxon>Cyclobacteriaceae</taxon>
        <taxon>Belliella</taxon>
    </lineage>
</organism>
<keyword evidence="2" id="KW-1185">Reference proteome</keyword>
<protein>
    <submittedName>
        <fullName evidence="1">Lamin tail domain-containing protein</fullName>
    </submittedName>
</protein>
<sequence>METSISCMVVRAAGLVGNFSNDLSIDFVFETPQSVGFKSIVINEVIAAPRPGNTLPNVEYVELFNKSNVAVDQSDNWQSASASVGFVSSWLRNSNTFVGQE</sequence>
<evidence type="ECO:0000313" key="2">
    <source>
        <dbReference type="Proteomes" id="UP001165489"/>
    </source>
</evidence>
<comment type="caution">
    <text evidence="1">The sequence shown here is derived from an EMBL/GenBank/DDBJ whole genome shotgun (WGS) entry which is preliminary data.</text>
</comment>
<reference evidence="1" key="1">
    <citation type="submission" date="2022-03" db="EMBL/GenBank/DDBJ databases">
        <title>De novo assembled genomes of Belliella spp. (Cyclobacteriaceae) strains.</title>
        <authorList>
            <person name="Szabo A."/>
            <person name="Korponai K."/>
            <person name="Felfoldi T."/>
        </authorList>
    </citation>
    <scope>NUCLEOTIDE SEQUENCE</scope>
    <source>
        <strain evidence="1">DSM 111904</strain>
    </source>
</reference>
<dbReference type="Proteomes" id="UP001165489">
    <property type="component" value="Unassembled WGS sequence"/>
</dbReference>
<accession>A0ABS9V1P7</accession>
<dbReference type="RefSeq" id="WP_241348636.1">
    <property type="nucleotide sequence ID" value="NZ_JAKZGP010000033.1"/>
</dbReference>
<name>A0ABS9V1P7_9BACT</name>
<dbReference type="EMBL" id="JAKZGP010000033">
    <property type="protein sequence ID" value="MCH7410269.1"/>
    <property type="molecule type" value="Genomic_DNA"/>
</dbReference>
<gene>
    <name evidence="1" type="ORF">MM239_12750</name>
</gene>
<proteinExistence type="predicted"/>